<gene>
    <name evidence="9" type="ORF">RFH988_LOCUS14047</name>
</gene>
<dbReference type="InterPro" id="IPR006153">
    <property type="entry name" value="Cation/H_exchanger_TM"/>
</dbReference>
<dbReference type="InterPro" id="IPR050794">
    <property type="entry name" value="CPA2_transporter"/>
</dbReference>
<dbReference type="PANTHER" id="PTHR32468">
    <property type="entry name" value="CATION/H + ANTIPORTER"/>
    <property type="match status" value="1"/>
</dbReference>
<sequence>MFFLGLELDLSQIKANWKVTIPVACSSIIFPVSIGCGVAIWFHELNDGISTSKAAFILFIASGFGFSAFPVLATLLNSMNMLDEPIGIQTISLAAVEDIVSNSSCLSTLPIVVLTPD</sequence>
<evidence type="ECO:0000256" key="1">
    <source>
        <dbReference type="ARBA" id="ARBA00004141"/>
    </source>
</evidence>
<evidence type="ECO:0000256" key="7">
    <source>
        <dbReference type="SAM" id="Phobius"/>
    </source>
</evidence>
<accession>A0A814GMV6</accession>
<dbReference type="AlphaFoldDB" id="A0A814GMV6"/>
<protein>
    <recommendedName>
        <fullName evidence="8">Cation/H+ exchanger transmembrane domain-containing protein</fullName>
    </recommendedName>
</protein>
<dbReference type="GO" id="GO:0015297">
    <property type="term" value="F:antiporter activity"/>
    <property type="evidence" value="ECO:0007669"/>
    <property type="project" value="InterPro"/>
</dbReference>
<keyword evidence="4 7" id="KW-1133">Transmembrane helix</keyword>
<dbReference type="InterPro" id="IPR038770">
    <property type="entry name" value="Na+/solute_symporter_sf"/>
</dbReference>
<dbReference type="Proteomes" id="UP000663882">
    <property type="component" value="Unassembled WGS sequence"/>
</dbReference>
<evidence type="ECO:0000259" key="8">
    <source>
        <dbReference type="Pfam" id="PF00999"/>
    </source>
</evidence>
<keyword evidence="2" id="KW-0813">Transport</keyword>
<dbReference type="Gene3D" id="1.20.1530.20">
    <property type="match status" value="1"/>
</dbReference>
<evidence type="ECO:0000256" key="4">
    <source>
        <dbReference type="ARBA" id="ARBA00022989"/>
    </source>
</evidence>
<evidence type="ECO:0000313" key="9">
    <source>
        <dbReference type="EMBL" id="CAF0998620.1"/>
    </source>
</evidence>
<keyword evidence="5" id="KW-0406">Ion transport</keyword>
<evidence type="ECO:0000313" key="10">
    <source>
        <dbReference type="Proteomes" id="UP000663882"/>
    </source>
</evidence>
<dbReference type="OrthoDB" id="2687058at2759"/>
<feature type="domain" description="Cation/H+ exchanger transmembrane" evidence="8">
    <location>
        <begin position="1"/>
        <end position="101"/>
    </location>
</feature>
<reference evidence="9" key="1">
    <citation type="submission" date="2021-02" db="EMBL/GenBank/DDBJ databases">
        <authorList>
            <person name="Nowell W R."/>
        </authorList>
    </citation>
    <scope>NUCLEOTIDE SEQUENCE</scope>
</reference>
<keyword evidence="6 7" id="KW-0472">Membrane</keyword>
<proteinExistence type="predicted"/>
<dbReference type="GO" id="GO:1902600">
    <property type="term" value="P:proton transmembrane transport"/>
    <property type="evidence" value="ECO:0007669"/>
    <property type="project" value="InterPro"/>
</dbReference>
<feature type="transmembrane region" description="Helical" evidence="7">
    <location>
        <begin position="21"/>
        <end position="42"/>
    </location>
</feature>
<comment type="caution">
    <text evidence="9">The sequence shown here is derived from an EMBL/GenBank/DDBJ whole genome shotgun (WGS) entry which is preliminary data.</text>
</comment>
<organism evidence="9 10">
    <name type="scientific">Rotaria sordida</name>
    <dbReference type="NCBI Taxonomy" id="392033"/>
    <lineage>
        <taxon>Eukaryota</taxon>
        <taxon>Metazoa</taxon>
        <taxon>Spiralia</taxon>
        <taxon>Gnathifera</taxon>
        <taxon>Rotifera</taxon>
        <taxon>Eurotatoria</taxon>
        <taxon>Bdelloidea</taxon>
        <taxon>Philodinida</taxon>
        <taxon>Philodinidae</taxon>
        <taxon>Rotaria</taxon>
    </lineage>
</organism>
<evidence type="ECO:0000256" key="3">
    <source>
        <dbReference type="ARBA" id="ARBA00022692"/>
    </source>
</evidence>
<dbReference type="PANTHER" id="PTHR32468:SF0">
    <property type="entry name" value="K(+)_H(+) ANTIPORTER 1"/>
    <property type="match status" value="1"/>
</dbReference>
<evidence type="ECO:0000256" key="5">
    <source>
        <dbReference type="ARBA" id="ARBA00023065"/>
    </source>
</evidence>
<name>A0A814GMV6_9BILA</name>
<evidence type="ECO:0000256" key="6">
    <source>
        <dbReference type="ARBA" id="ARBA00023136"/>
    </source>
</evidence>
<dbReference type="Pfam" id="PF00999">
    <property type="entry name" value="Na_H_Exchanger"/>
    <property type="match status" value="1"/>
</dbReference>
<dbReference type="GO" id="GO:0016020">
    <property type="term" value="C:membrane"/>
    <property type="evidence" value="ECO:0007669"/>
    <property type="project" value="UniProtKB-SubCell"/>
</dbReference>
<feature type="transmembrane region" description="Helical" evidence="7">
    <location>
        <begin position="54"/>
        <end position="76"/>
    </location>
</feature>
<comment type="subcellular location">
    <subcellularLocation>
        <location evidence="1">Membrane</location>
        <topology evidence="1">Multi-pass membrane protein</topology>
    </subcellularLocation>
</comment>
<dbReference type="EMBL" id="CAJNOO010000639">
    <property type="protein sequence ID" value="CAF0998620.1"/>
    <property type="molecule type" value="Genomic_DNA"/>
</dbReference>
<evidence type="ECO:0000256" key="2">
    <source>
        <dbReference type="ARBA" id="ARBA00022448"/>
    </source>
</evidence>
<keyword evidence="3 7" id="KW-0812">Transmembrane</keyword>